<proteinExistence type="predicted"/>
<protein>
    <submittedName>
        <fullName evidence="1">Uncharacterized protein</fullName>
    </submittedName>
</protein>
<organism evidence="1">
    <name type="scientific">Streptomyces sp. R44</name>
    <dbReference type="NCBI Taxonomy" id="3238633"/>
    <lineage>
        <taxon>Bacteria</taxon>
        <taxon>Bacillati</taxon>
        <taxon>Actinomycetota</taxon>
        <taxon>Actinomycetes</taxon>
        <taxon>Kitasatosporales</taxon>
        <taxon>Streptomycetaceae</taxon>
        <taxon>Streptomyces</taxon>
    </lineage>
</organism>
<sequence length="148" mass="16241">MPRRRMKGYYPAGVHAGEHNETLDCRLGTPCEPVADTVTVPATGTVLVVDGRVIPEEEVKSQRRTKFDSGGVGYTFLLKPPKPTFFEEGKTYRRVGVAKTFTVTHVDTHPVTGIPYAHGWIREAYPSGMDHTWSGSLANRAGGEEVPT</sequence>
<reference evidence="1" key="1">
    <citation type="submission" date="2024-07" db="EMBL/GenBank/DDBJ databases">
        <authorList>
            <person name="Yu S.T."/>
        </authorList>
    </citation>
    <scope>NUCLEOTIDE SEQUENCE</scope>
    <source>
        <strain evidence="1">R44</strain>
    </source>
</reference>
<gene>
    <name evidence="1" type="ORF">AB5J54_40715</name>
</gene>
<dbReference type="AlphaFoldDB" id="A0AB39TAQ9"/>
<evidence type="ECO:0000313" key="1">
    <source>
        <dbReference type="EMBL" id="XDQ76454.1"/>
    </source>
</evidence>
<accession>A0AB39TAQ9</accession>
<dbReference type="RefSeq" id="WP_369149071.1">
    <property type="nucleotide sequence ID" value="NZ_CP163444.1"/>
</dbReference>
<dbReference type="EMBL" id="CP163444">
    <property type="protein sequence ID" value="XDQ76454.1"/>
    <property type="molecule type" value="Genomic_DNA"/>
</dbReference>
<name>A0AB39TAQ9_9ACTN</name>